<dbReference type="InterPro" id="IPR057247">
    <property type="entry name" value="CARBOXYPEPT_ZN_2"/>
</dbReference>
<evidence type="ECO:0000313" key="12">
    <source>
        <dbReference type="EMBL" id="GAA0512349.1"/>
    </source>
</evidence>
<evidence type="ECO:0000256" key="4">
    <source>
        <dbReference type="ARBA" id="ARBA00022723"/>
    </source>
</evidence>
<evidence type="ECO:0000256" key="9">
    <source>
        <dbReference type="SAM" id="MobiDB-lite"/>
    </source>
</evidence>
<dbReference type="InterPro" id="IPR000834">
    <property type="entry name" value="Peptidase_M14"/>
</dbReference>
<gene>
    <name evidence="12" type="ORF">GCM10009533_08970</name>
</gene>
<feature type="active site" description="Proton donor/acceptor" evidence="8">
    <location>
        <position position="390"/>
    </location>
</feature>
<evidence type="ECO:0000256" key="6">
    <source>
        <dbReference type="ARBA" id="ARBA00022833"/>
    </source>
</evidence>
<dbReference type="EMBL" id="BAAAGS010000004">
    <property type="protein sequence ID" value="GAA0512349.1"/>
    <property type="molecule type" value="Genomic_DNA"/>
</dbReference>
<feature type="domain" description="Peptidase M14" evidence="11">
    <location>
        <begin position="126"/>
        <end position="426"/>
    </location>
</feature>
<dbReference type="InterPro" id="IPR057246">
    <property type="entry name" value="CARBOXYPEPT_ZN_1"/>
</dbReference>
<dbReference type="PANTHER" id="PTHR11705:SF143">
    <property type="entry name" value="SLL0236 PROTEIN"/>
    <property type="match status" value="1"/>
</dbReference>
<feature type="region of interest" description="Disordered" evidence="9">
    <location>
        <begin position="235"/>
        <end position="258"/>
    </location>
</feature>
<comment type="caution">
    <text evidence="12">The sequence shown here is derived from an EMBL/GenBank/DDBJ whole genome shotgun (WGS) entry which is preliminary data.</text>
</comment>
<evidence type="ECO:0000313" key="13">
    <source>
        <dbReference type="Proteomes" id="UP001500729"/>
    </source>
</evidence>
<dbReference type="PROSITE" id="PS52035">
    <property type="entry name" value="PEPTIDASE_M14"/>
    <property type="match status" value="1"/>
</dbReference>
<dbReference type="Gene3D" id="3.40.630.10">
    <property type="entry name" value="Zn peptidases"/>
    <property type="match status" value="1"/>
</dbReference>
<evidence type="ECO:0000256" key="8">
    <source>
        <dbReference type="PROSITE-ProRule" id="PRU01379"/>
    </source>
</evidence>
<feature type="chain" id="PRO_5046376833" evidence="10">
    <location>
        <begin position="26"/>
        <end position="430"/>
    </location>
</feature>
<keyword evidence="4" id="KW-0479">Metal-binding</keyword>
<dbReference type="PROSITE" id="PS00133">
    <property type="entry name" value="CARBOXYPEPT_ZN_2"/>
    <property type="match status" value="1"/>
</dbReference>
<dbReference type="PRINTS" id="PR00765">
    <property type="entry name" value="CRBOXYPTASEA"/>
</dbReference>
<dbReference type="Pfam" id="PF00246">
    <property type="entry name" value="Peptidase_M14"/>
    <property type="match status" value="1"/>
</dbReference>
<dbReference type="RefSeq" id="WP_009943226.1">
    <property type="nucleotide sequence ID" value="NZ_BAAAGS010000004.1"/>
</dbReference>
<dbReference type="SUPFAM" id="SSF53187">
    <property type="entry name" value="Zn-dependent exopeptidases"/>
    <property type="match status" value="1"/>
</dbReference>
<keyword evidence="3" id="KW-0645">Protease</keyword>
<protein>
    <submittedName>
        <fullName evidence="12">M14 family metallopeptidase</fullName>
    </submittedName>
</protein>
<accession>A0ABP3M3M2</accession>
<evidence type="ECO:0000256" key="1">
    <source>
        <dbReference type="ARBA" id="ARBA00001947"/>
    </source>
</evidence>
<dbReference type="PROSITE" id="PS00132">
    <property type="entry name" value="CARBOXYPEPT_ZN_1"/>
    <property type="match status" value="1"/>
</dbReference>
<dbReference type="CDD" id="cd03859">
    <property type="entry name" value="M14_CPT"/>
    <property type="match status" value="1"/>
</dbReference>
<dbReference type="InterPro" id="IPR033810">
    <property type="entry name" value="Carboxypeptidase_T"/>
</dbReference>
<organism evidence="12 13">
    <name type="scientific">Saccharopolyspora erythraea</name>
    <name type="common">Streptomyces erythraeus</name>
    <dbReference type="NCBI Taxonomy" id="1836"/>
    <lineage>
        <taxon>Bacteria</taxon>
        <taxon>Bacillati</taxon>
        <taxon>Actinomycetota</taxon>
        <taxon>Actinomycetes</taxon>
        <taxon>Pseudonocardiales</taxon>
        <taxon>Pseudonocardiaceae</taxon>
        <taxon>Saccharopolyspora</taxon>
    </lineage>
</organism>
<proteinExistence type="inferred from homology"/>
<evidence type="ECO:0000259" key="11">
    <source>
        <dbReference type="PROSITE" id="PS52035"/>
    </source>
</evidence>
<dbReference type="SMART" id="SM00631">
    <property type="entry name" value="Zn_pept"/>
    <property type="match status" value="1"/>
</dbReference>
<keyword evidence="7" id="KW-0482">Metalloprotease</keyword>
<comment type="cofactor">
    <cofactor evidence="1">
        <name>Zn(2+)</name>
        <dbReference type="ChEBI" id="CHEBI:29105"/>
    </cofactor>
</comment>
<dbReference type="PANTHER" id="PTHR11705">
    <property type="entry name" value="PROTEASE FAMILY M14 CARBOXYPEPTIDASE A,B"/>
    <property type="match status" value="1"/>
</dbReference>
<evidence type="ECO:0000256" key="10">
    <source>
        <dbReference type="SAM" id="SignalP"/>
    </source>
</evidence>
<feature type="compositionally biased region" description="Polar residues" evidence="9">
    <location>
        <begin position="241"/>
        <end position="258"/>
    </location>
</feature>
<feature type="signal peptide" evidence="10">
    <location>
        <begin position="1"/>
        <end position="25"/>
    </location>
</feature>
<keyword evidence="10" id="KW-0732">Signal</keyword>
<keyword evidence="6" id="KW-0862">Zinc</keyword>
<keyword evidence="5" id="KW-0378">Hydrolase</keyword>
<evidence type="ECO:0000256" key="2">
    <source>
        <dbReference type="ARBA" id="ARBA00005988"/>
    </source>
</evidence>
<evidence type="ECO:0000256" key="3">
    <source>
        <dbReference type="ARBA" id="ARBA00022670"/>
    </source>
</evidence>
<name>A0ABP3M3M2_SACER</name>
<sequence>MFSSRRTAATVAAAACLVLLPAAQAGVSAAQEPAQPATPAADAKGRVIYTVANTDSRARTEINRTGAQILSVRDGVATIEATPEQAERLRAAGYQLQEKQKVADALDQLNTGVAGTAADFPPDDQGFHNFDEVNAELDKTVQDHGDIAVRSSVGKSHEGRDIPMLKISDNAAQDENEPEVLFNCNQHAREHLTTEMCLRIVNRFTDGYASDPAVKEMVDNREIWVVPVTNPDGSIRDVESGQYQSWRKNTQDPNGTDTNRNWDYKWGCCGGSSDDPNAEDYRGPSAFSTPEASALGKFVDSRVIGGKQQIRAHIDWHTFSELVLWPFGHTNDQVTEGMTQQEYDRFARVGKEMAQTNGYTPQQSSELYVTDGDTTDWMWGKHKIFSFTFEMFPSSGGVDGFYPDDEVIEKETARNDAAVDILLREAGAGA</sequence>
<reference evidence="13" key="1">
    <citation type="journal article" date="2019" name="Int. J. Syst. Evol. Microbiol.">
        <title>The Global Catalogue of Microorganisms (GCM) 10K type strain sequencing project: providing services to taxonomists for standard genome sequencing and annotation.</title>
        <authorList>
            <consortium name="The Broad Institute Genomics Platform"/>
            <consortium name="The Broad Institute Genome Sequencing Center for Infectious Disease"/>
            <person name="Wu L."/>
            <person name="Ma J."/>
        </authorList>
    </citation>
    <scope>NUCLEOTIDE SEQUENCE [LARGE SCALE GENOMIC DNA]</scope>
    <source>
        <strain evidence="13">JCM 10303</strain>
    </source>
</reference>
<comment type="similarity">
    <text evidence="2 8">Belongs to the peptidase M14 family.</text>
</comment>
<dbReference type="Proteomes" id="UP001500729">
    <property type="component" value="Unassembled WGS sequence"/>
</dbReference>
<evidence type="ECO:0000256" key="5">
    <source>
        <dbReference type="ARBA" id="ARBA00022801"/>
    </source>
</evidence>
<keyword evidence="13" id="KW-1185">Reference proteome</keyword>
<evidence type="ECO:0000256" key="7">
    <source>
        <dbReference type="ARBA" id="ARBA00023049"/>
    </source>
</evidence>